<evidence type="ECO:0000313" key="3">
    <source>
        <dbReference type="Proteomes" id="UP001139289"/>
    </source>
</evidence>
<feature type="region of interest" description="Disordered" evidence="1">
    <location>
        <begin position="1"/>
        <end position="73"/>
    </location>
</feature>
<keyword evidence="3" id="KW-1185">Reference proteome</keyword>
<sequence>MTDQRADNEGAGGDGEKPVTEPTTDQMQEPSTEKEPGDEPRQPVDDDAEPSHEAVGIGVIGRPLTEPDAATDS</sequence>
<dbReference type="RefSeq" id="WP_227531278.1">
    <property type="nucleotide sequence ID" value="NZ_JAGTTM010000006.1"/>
</dbReference>
<reference evidence="2" key="1">
    <citation type="submission" date="2021-04" db="EMBL/GenBank/DDBJ databases">
        <title>Microbacterium tenobrionis sp. nov. and Microbacterium allomyrinae sp. nov., isolated from larvae of Tenobrio molitor and Allomyrina dichotoma, respectively.</title>
        <authorList>
            <person name="Lee S.D."/>
        </authorList>
    </citation>
    <scope>NUCLEOTIDE SEQUENCE</scope>
    <source>
        <strain evidence="2">YMB-B2</strain>
    </source>
</reference>
<gene>
    <name evidence="2" type="ORF">KEC56_12985</name>
</gene>
<dbReference type="EMBL" id="JAGTTM010000006">
    <property type="protein sequence ID" value="MCC2030414.1"/>
    <property type="molecule type" value="Genomic_DNA"/>
</dbReference>
<comment type="caution">
    <text evidence="2">The sequence shown here is derived from an EMBL/GenBank/DDBJ whole genome shotgun (WGS) entry which is preliminary data.</text>
</comment>
<feature type="compositionally biased region" description="Basic and acidic residues" evidence="1">
    <location>
        <begin position="1"/>
        <end position="19"/>
    </location>
</feature>
<dbReference type="AlphaFoldDB" id="A0A9X1LR43"/>
<proteinExistence type="predicted"/>
<feature type="compositionally biased region" description="Basic and acidic residues" evidence="1">
    <location>
        <begin position="31"/>
        <end position="52"/>
    </location>
</feature>
<dbReference type="Proteomes" id="UP001139289">
    <property type="component" value="Unassembled WGS sequence"/>
</dbReference>
<name>A0A9X1LR43_9MICO</name>
<accession>A0A9X1LR43</accession>
<feature type="compositionally biased region" description="Polar residues" evidence="1">
    <location>
        <begin position="21"/>
        <end position="30"/>
    </location>
</feature>
<organism evidence="2 3">
    <name type="scientific">Microbacterium tenebrionis</name>
    <dbReference type="NCBI Taxonomy" id="2830665"/>
    <lineage>
        <taxon>Bacteria</taxon>
        <taxon>Bacillati</taxon>
        <taxon>Actinomycetota</taxon>
        <taxon>Actinomycetes</taxon>
        <taxon>Micrococcales</taxon>
        <taxon>Microbacteriaceae</taxon>
        <taxon>Microbacterium</taxon>
    </lineage>
</organism>
<evidence type="ECO:0000313" key="2">
    <source>
        <dbReference type="EMBL" id="MCC2030414.1"/>
    </source>
</evidence>
<protein>
    <submittedName>
        <fullName evidence="2">Uncharacterized protein</fullName>
    </submittedName>
</protein>
<evidence type="ECO:0000256" key="1">
    <source>
        <dbReference type="SAM" id="MobiDB-lite"/>
    </source>
</evidence>